<proteinExistence type="predicted"/>
<feature type="compositionally biased region" description="Basic and acidic residues" evidence="1">
    <location>
        <begin position="56"/>
        <end position="66"/>
    </location>
</feature>
<name>A0AAE1DQ16_9GAST</name>
<gene>
    <name evidence="2" type="ORF">RRG08_013140</name>
</gene>
<reference evidence="2" key="1">
    <citation type="journal article" date="2023" name="G3 (Bethesda)">
        <title>A reference genome for the long-term kleptoplast-retaining sea slug Elysia crispata morphotype clarki.</title>
        <authorList>
            <person name="Eastman K.E."/>
            <person name="Pendleton A.L."/>
            <person name="Shaikh M.A."/>
            <person name="Suttiyut T."/>
            <person name="Ogas R."/>
            <person name="Tomko P."/>
            <person name="Gavelis G."/>
            <person name="Widhalm J.R."/>
            <person name="Wisecaver J.H."/>
        </authorList>
    </citation>
    <scope>NUCLEOTIDE SEQUENCE</scope>
    <source>
        <strain evidence="2">ECLA1</strain>
    </source>
</reference>
<dbReference type="EMBL" id="JAWDGP010002895">
    <property type="protein sequence ID" value="KAK3778876.1"/>
    <property type="molecule type" value="Genomic_DNA"/>
</dbReference>
<evidence type="ECO:0000313" key="3">
    <source>
        <dbReference type="Proteomes" id="UP001283361"/>
    </source>
</evidence>
<dbReference type="AlphaFoldDB" id="A0AAE1DQ16"/>
<sequence length="85" mass="9405">MHCKYNIQDVNDALIALRHRPQPVQNCSTAVVRVVDPSSAVLWVINSVTGRGDGLRTDTWKQRGEKMGGVGGGVRDQLRNVRNVH</sequence>
<comment type="caution">
    <text evidence="2">The sequence shown here is derived from an EMBL/GenBank/DDBJ whole genome shotgun (WGS) entry which is preliminary data.</text>
</comment>
<accession>A0AAE1DQ16</accession>
<evidence type="ECO:0000256" key="1">
    <source>
        <dbReference type="SAM" id="MobiDB-lite"/>
    </source>
</evidence>
<protein>
    <submittedName>
        <fullName evidence="2">Uncharacterized protein</fullName>
    </submittedName>
</protein>
<organism evidence="2 3">
    <name type="scientific">Elysia crispata</name>
    <name type="common">lettuce slug</name>
    <dbReference type="NCBI Taxonomy" id="231223"/>
    <lineage>
        <taxon>Eukaryota</taxon>
        <taxon>Metazoa</taxon>
        <taxon>Spiralia</taxon>
        <taxon>Lophotrochozoa</taxon>
        <taxon>Mollusca</taxon>
        <taxon>Gastropoda</taxon>
        <taxon>Heterobranchia</taxon>
        <taxon>Euthyneura</taxon>
        <taxon>Panpulmonata</taxon>
        <taxon>Sacoglossa</taxon>
        <taxon>Placobranchoidea</taxon>
        <taxon>Plakobranchidae</taxon>
        <taxon>Elysia</taxon>
    </lineage>
</organism>
<feature type="region of interest" description="Disordered" evidence="1">
    <location>
        <begin position="56"/>
        <end position="85"/>
    </location>
</feature>
<keyword evidence="3" id="KW-1185">Reference proteome</keyword>
<evidence type="ECO:0000313" key="2">
    <source>
        <dbReference type="EMBL" id="KAK3778876.1"/>
    </source>
</evidence>
<dbReference type="Proteomes" id="UP001283361">
    <property type="component" value="Unassembled WGS sequence"/>
</dbReference>